<keyword evidence="6 8" id="KW-1133">Transmembrane helix</keyword>
<evidence type="ECO:0000313" key="10">
    <source>
        <dbReference type="Proteomes" id="UP000252147"/>
    </source>
</evidence>
<keyword evidence="7 8" id="KW-0472">Membrane</keyword>
<comment type="similarity">
    <text evidence="2">Belongs to the autoinducer-2 exporter (AI-2E) (TC 2.A.86) family.</text>
</comment>
<feature type="transmembrane region" description="Helical" evidence="8">
    <location>
        <begin position="297"/>
        <end position="322"/>
    </location>
</feature>
<reference evidence="9 10" key="1">
    <citation type="journal article" date="2018" name="Microbiome">
        <title>Fine metagenomic profile of the Mediterranean stratified and mixed water columns revealed by assembly and recruitment.</title>
        <authorList>
            <person name="Haro-Moreno J.M."/>
            <person name="Lopez-Perez M."/>
            <person name="De La Torre J.R."/>
            <person name="Picazo A."/>
            <person name="Camacho A."/>
            <person name="Rodriguez-Valera F."/>
        </authorList>
    </citation>
    <scope>NUCLEOTIDE SEQUENCE [LARGE SCALE GENOMIC DNA]</scope>
    <source>
        <strain evidence="9">MED-G83</strain>
    </source>
</reference>
<keyword evidence="5 8" id="KW-0812">Transmembrane</keyword>
<feature type="transmembrane region" description="Helical" evidence="8">
    <location>
        <begin position="12"/>
        <end position="30"/>
    </location>
</feature>
<dbReference type="InterPro" id="IPR002549">
    <property type="entry name" value="AI-2E-like"/>
</dbReference>
<protein>
    <submittedName>
        <fullName evidence="9">AI-2E family transporter</fullName>
    </submittedName>
</protein>
<dbReference type="PANTHER" id="PTHR21716:SF53">
    <property type="entry name" value="PERMEASE PERM-RELATED"/>
    <property type="match status" value="1"/>
</dbReference>
<dbReference type="EMBL" id="QOPD01000002">
    <property type="protein sequence ID" value="RCL38785.1"/>
    <property type="molecule type" value="Genomic_DNA"/>
</dbReference>
<dbReference type="Proteomes" id="UP000252147">
    <property type="component" value="Unassembled WGS sequence"/>
</dbReference>
<dbReference type="GO" id="GO:0005886">
    <property type="term" value="C:plasma membrane"/>
    <property type="evidence" value="ECO:0007669"/>
    <property type="project" value="UniProtKB-SubCell"/>
</dbReference>
<feature type="transmembrane region" description="Helical" evidence="8">
    <location>
        <begin position="207"/>
        <end position="225"/>
    </location>
</feature>
<name>A0A368BNX6_9GAMM</name>
<evidence type="ECO:0000256" key="4">
    <source>
        <dbReference type="ARBA" id="ARBA00022475"/>
    </source>
</evidence>
<comment type="subcellular location">
    <subcellularLocation>
        <location evidence="1">Cell membrane</location>
        <topology evidence="1">Multi-pass membrane protein</topology>
    </subcellularLocation>
</comment>
<feature type="transmembrane region" description="Helical" evidence="8">
    <location>
        <begin position="36"/>
        <end position="54"/>
    </location>
</feature>
<feature type="transmembrane region" description="Helical" evidence="8">
    <location>
        <begin position="66"/>
        <end position="87"/>
    </location>
</feature>
<gene>
    <name evidence="9" type="ORF">DBW97_01875</name>
</gene>
<feature type="transmembrane region" description="Helical" evidence="8">
    <location>
        <begin position="231"/>
        <end position="260"/>
    </location>
</feature>
<dbReference type="PANTHER" id="PTHR21716">
    <property type="entry name" value="TRANSMEMBRANE PROTEIN"/>
    <property type="match status" value="1"/>
</dbReference>
<proteinExistence type="inferred from homology"/>
<evidence type="ECO:0000256" key="6">
    <source>
        <dbReference type="ARBA" id="ARBA00022989"/>
    </source>
</evidence>
<dbReference type="AlphaFoldDB" id="A0A368BNX6"/>
<feature type="transmembrane region" description="Helical" evidence="8">
    <location>
        <begin position="267"/>
        <end position="291"/>
    </location>
</feature>
<evidence type="ECO:0000256" key="3">
    <source>
        <dbReference type="ARBA" id="ARBA00022448"/>
    </source>
</evidence>
<evidence type="ECO:0000256" key="7">
    <source>
        <dbReference type="ARBA" id="ARBA00023136"/>
    </source>
</evidence>
<feature type="transmembrane region" description="Helical" evidence="8">
    <location>
        <begin position="150"/>
        <end position="168"/>
    </location>
</feature>
<keyword evidence="4" id="KW-1003">Cell membrane</keyword>
<comment type="caution">
    <text evidence="9">The sequence shown here is derived from an EMBL/GenBank/DDBJ whole genome shotgun (WGS) entry which is preliminary data.</text>
</comment>
<sequence>MKINSIVKNQQFIFLIAVVAAGLGTLWIIGDLASPILLSIVLAFLFRPLFVYLVQIGVPRSVSVVVTFLVSMLVGIGFFLIFVPMFINEAQRYLQEIPSLQFLIDPINNFLSNINVPIDSLDSAQSLFSNVAGFITDTISFGFSRVQDTANLLIGAMMVPIFLFFWLWDTETLSSGFSKLMPKKKKFLSKVWTETNGYFQDYFKGKFIEVLAVSAAGSLMFYLLGLNSPMLIGITLGLSQLIPFFGPIFMTIPILVVSLAQFGLDPWVIVILAAFAVLQFVDGNIFLPFLLSEVVKLPAVIVLMSVFFFGALFGIWGVFFSVPLASFIKSLMDNWKFIDS</sequence>
<dbReference type="GO" id="GO:0055085">
    <property type="term" value="P:transmembrane transport"/>
    <property type="evidence" value="ECO:0007669"/>
    <property type="project" value="TreeGrafter"/>
</dbReference>
<accession>A0A368BNX6</accession>
<keyword evidence="3" id="KW-0813">Transport</keyword>
<dbReference type="Pfam" id="PF01594">
    <property type="entry name" value="AI-2E_transport"/>
    <property type="match status" value="1"/>
</dbReference>
<evidence type="ECO:0000256" key="8">
    <source>
        <dbReference type="SAM" id="Phobius"/>
    </source>
</evidence>
<evidence type="ECO:0000256" key="2">
    <source>
        <dbReference type="ARBA" id="ARBA00009773"/>
    </source>
</evidence>
<evidence type="ECO:0000313" key="9">
    <source>
        <dbReference type="EMBL" id="RCL38785.1"/>
    </source>
</evidence>
<evidence type="ECO:0000256" key="1">
    <source>
        <dbReference type="ARBA" id="ARBA00004651"/>
    </source>
</evidence>
<evidence type="ECO:0000256" key="5">
    <source>
        <dbReference type="ARBA" id="ARBA00022692"/>
    </source>
</evidence>
<organism evidence="9 10">
    <name type="scientific">SAR86 cluster bacterium</name>
    <dbReference type="NCBI Taxonomy" id="2030880"/>
    <lineage>
        <taxon>Bacteria</taxon>
        <taxon>Pseudomonadati</taxon>
        <taxon>Pseudomonadota</taxon>
        <taxon>Gammaproteobacteria</taxon>
        <taxon>SAR86 cluster</taxon>
    </lineage>
</organism>